<name>A0A814J9A7_9BILA</name>
<evidence type="ECO:0000256" key="1">
    <source>
        <dbReference type="ARBA" id="ARBA00022441"/>
    </source>
</evidence>
<dbReference type="PANTHER" id="PTHR45632">
    <property type="entry name" value="LD33804P"/>
    <property type="match status" value="1"/>
</dbReference>
<dbReference type="PANTHER" id="PTHR45632:SF17">
    <property type="entry name" value="KELCH-LIKE PROTEIN 31"/>
    <property type="match status" value="1"/>
</dbReference>
<keyword evidence="1" id="KW-0880">Kelch repeat</keyword>
<dbReference type="InterPro" id="IPR011043">
    <property type="entry name" value="Gal_Oxase/kelch_b-propeller"/>
</dbReference>
<comment type="caution">
    <text evidence="2">The sequence shown here is derived from an EMBL/GenBank/DDBJ whole genome shotgun (WGS) entry which is preliminary data.</text>
</comment>
<dbReference type="AlphaFoldDB" id="A0A814J9A7"/>
<dbReference type="Pfam" id="PF01344">
    <property type="entry name" value="Kelch_1"/>
    <property type="match status" value="1"/>
</dbReference>
<dbReference type="SMART" id="SM00612">
    <property type="entry name" value="Kelch"/>
    <property type="match status" value="6"/>
</dbReference>
<dbReference type="InterPro" id="IPR006652">
    <property type="entry name" value="Kelch_1"/>
</dbReference>
<dbReference type="EMBL" id="CAJNOI010000249">
    <property type="protein sequence ID" value="CAF1208788.1"/>
    <property type="molecule type" value="Genomic_DNA"/>
</dbReference>
<evidence type="ECO:0000313" key="2">
    <source>
        <dbReference type="EMBL" id="CAF1034358.1"/>
    </source>
</evidence>
<dbReference type="SUPFAM" id="SSF50965">
    <property type="entry name" value="Galactose oxidase, central domain"/>
    <property type="match status" value="2"/>
</dbReference>
<accession>A0A814J9A7</accession>
<reference evidence="2" key="1">
    <citation type="submission" date="2021-02" db="EMBL/GenBank/DDBJ databases">
        <authorList>
            <person name="Nowell W R."/>
        </authorList>
    </citation>
    <scope>NUCLEOTIDE SEQUENCE</scope>
</reference>
<dbReference type="Gene3D" id="2.130.10.80">
    <property type="entry name" value="Galactose oxidase/kelch, beta-propeller"/>
    <property type="match status" value="4"/>
</dbReference>
<sequence length="453" mass="47722">MNSIGQTTQLPNYSCSENNVSIKLTLSSSSHSAWNPTSNCSLQQCNTSLNGNNNCRSSSTPCYDYRTITNISYCAPGILCSILERCDNITQTCSLNNSICVINSCCSSQAVCLPFLATQMCERGWSSTGNMTNVRYWHTASVLSNGKILVTAGFSSTGYLNSAELYDPSTGTWSTTGNMTNTRGYHTASILSNGKVLVTGGLGNIYYLNSAELYDSSTGTWTTTGNITNARSGHTASILSNGKVLVTAGFGPTGYLNSAELYDPSTGTWTTTGNMTNARYYHTASVLSNGKVLVTGGLNSNSITGTLNSAELYDPSTGIWTTTSNMTHTRYWHTASILSNGTVIVAGGRDGISFTLNSAELYDSSTGTWLTTGNMTNGRAGHTASILSNGKVLVTGGGSNSAELYDPATDTWTTTSNLNNARVYHTASAITNGRVLVTGGNGIGGALNSAELY</sequence>
<keyword evidence="4" id="KW-1185">Reference proteome</keyword>
<protein>
    <submittedName>
        <fullName evidence="2">Uncharacterized protein</fullName>
    </submittedName>
</protein>
<proteinExistence type="predicted"/>
<dbReference type="EMBL" id="CAJNOM010000094">
    <property type="protein sequence ID" value="CAF1034358.1"/>
    <property type="molecule type" value="Genomic_DNA"/>
</dbReference>
<dbReference type="InterPro" id="IPR037293">
    <property type="entry name" value="Gal_Oxidase_central_sf"/>
</dbReference>
<evidence type="ECO:0000313" key="3">
    <source>
        <dbReference type="EMBL" id="CAF1208788.1"/>
    </source>
</evidence>
<dbReference type="OrthoDB" id="45365at2759"/>
<dbReference type="Pfam" id="PF24681">
    <property type="entry name" value="Kelch_KLHDC2_KLHL20_DRC7"/>
    <property type="match status" value="1"/>
</dbReference>
<dbReference type="Proteomes" id="UP000663877">
    <property type="component" value="Unassembled WGS sequence"/>
</dbReference>
<gene>
    <name evidence="3" type="ORF">BJG266_LOCUS27324</name>
    <name evidence="2" type="ORF">QVE165_LOCUS16719</name>
</gene>
<evidence type="ECO:0000313" key="4">
    <source>
        <dbReference type="Proteomes" id="UP000663832"/>
    </source>
</evidence>
<dbReference type="Proteomes" id="UP000663832">
    <property type="component" value="Unassembled WGS sequence"/>
</dbReference>
<organism evidence="2 4">
    <name type="scientific">Adineta steineri</name>
    <dbReference type="NCBI Taxonomy" id="433720"/>
    <lineage>
        <taxon>Eukaryota</taxon>
        <taxon>Metazoa</taxon>
        <taxon>Spiralia</taxon>
        <taxon>Gnathifera</taxon>
        <taxon>Rotifera</taxon>
        <taxon>Eurotatoria</taxon>
        <taxon>Bdelloidea</taxon>
        <taxon>Adinetida</taxon>
        <taxon>Adinetidae</taxon>
        <taxon>Adineta</taxon>
    </lineage>
</organism>